<protein>
    <submittedName>
        <fullName evidence="2">Chromate transporter</fullName>
    </submittedName>
</protein>
<evidence type="ECO:0000313" key="3">
    <source>
        <dbReference type="Proteomes" id="UP000069443"/>
    </source>
</evidence>
<dbReference type="EMBL" id="BCSY01000007">
    <property type="protein sequence ID" value="GAS93173.1"/>
    <property type="molecule type" value="Genomic_DNA"/>
</dbReference>
<evidence type="ECO:0000256" key="1">
    <source>
        <dbReference type="SAM" id="Phobius"/>
    </source>
</evidence>
<comment type="caution">
    <text evidence="2">The sequence shown here is derived from an EMBL/GenBank/DDBJ whole genome shotgun (WGS) entry which is preliminary data.</text>
</comment>
<dbReference type="Proteomes" id="UP000069443">
    <property type="component" value="Unassembled WGS sequence"/>
</dbReference>
<accession>A0A100W7Q5</accession>
<keyword evidence="1" id="KW-0472">Membrane</keyword>
<gene>
    <name evidence="2" type="ORF">RMCC_0139</name>
</gene>
<feature type="transmembrane region" description="Helical" evidence="1">
    <location>
        <begin position="20"/>
        <end position="41"/>
    </location>
</feature>
<reference evidence="3" key="2">
    <citation type="submission" date="2016-02" db="EMBL/GenBank/DDBJ databases">
        <title>Draft genome sequence of five rapidly growing Mycobacterium species.</title>
        <authorList>
            <person name="Katahira K."/>
            <person name="Gotou Y."/>
            <person name="Iida K."/>
            <person name="Ogura Y."/>
            <person name="Hayashi T."/>
        </authorList>
    </citation>
    <scope>NUCLEOTIDE SEQUENCE [LARGE SCALE GENOMIC DNA]</scope>
    <source>
        <strain evidence="3">JCM15298</strain>
    </source>
</reference>
<reference evidence="3" key="1">
    <citation type="journal article" date="2016" name="Genome Announc.">
        <title>Draft Genome Sequences of Five Rapidly Growing Mycobacterium Species, M. thermoresistibile, M. fortuitum subsp. acetamidolyticum, M. canariasense, M. brisbanense, and M. novocastrense.</title>
        <authorList>
            <person name="Katahira K."/>
            <person name="Ogura Y."/>
            <person name="Gotoh Y."/>
            <person name="Hayashi T."/>
        </authorList>
    </citation>
    <scope>NUCLEOTIDE SEQUENCE [LARGE SCALE GENOMIC DNA]</scope>
    <source>
        <strain evidence="3">JCM15298</strain>
    </source>
</reference>
<keyword evidence="3" id="KW-1185">Reference proteome</keyword>
<organism evidence="2 3">
    <name type="scientific">Mycolicibacterium canariasense</name>
    <name type="common">Mycobacterium canariasense</name>
    <dbReference type="NCBI Taxonomy" id="228230"/>
    <lineage>
        <taxon>Bacteria</taxon>
        <taxon>Bacillati</taxon>
        <taxon>Actinomycetota</taxon>
        <taxon>Actinomycetes</taxon>
        <taxon>Mycobacteriales</taxon>
        <taxon>Mycobacteriaceae</taxon>
        <taxon>Mycolicibacterium</taxon>
    </lineage>
</organism>
<name>A0A100W7Q5_MYCCR</name>
<keyword evidence="1" id="KW-0812">Transmembrane</keyword>
<evidence type="ECO:0000313" key="2">
    <source>
        <dbReference type="EMBL" id="GAS93173.1"/>
    </source>
</evidence>
<keyword evidence="1" id="KW-1133">Transmembrane helix</keyword>
<feature type="transmembrane region" description="Helical" evidence="1">
    <location>
        <begin position="73"/>
        <end position="103"/>
    </location>
</feature>
<dbReference type="STRING" id="228230.RMCC_0139"/>
<sequence length="107" mass="11104">MNASTRSTRWFNAAGLWNGLTLGPLAAVSALLVMVLSGALWTGTLAFIALICPTAIFLILALISLVRRGNTSWWVFSALGSVLGTVLVCAAILGAISGIAWMLSDPG</sequence>
<proteinExistence type="predicted"/>
<dbReference type="RefSeq" id="WP_062654557.1">
    <property type="nucleotide sequence ID" value="NZ_BCSY01000007.1"/>
</dbReference>
<dbReference type="AlphaFoldDB" id="A0A100W7Q5"/>
<feature type="transmembrane region" description="Helical" evidence="1">
    <location>
        <begin position="47"/>
        <end position="66"/>
    </location>
</feature>